<dbReference type="eggNOG" id="KOG3144">
    <property type="taxonomic scope" value="Eukaryota"/>
</dbReference>
<dbReference type="Proteomes" id="UP000007115">
    <property type="component" value="Unassembled WGS sequence"/>
</dbReference>
<evidence type="ECO:0000256" key="2">
    <source>
        <dbReference type="ARBA" id="ARBA00004687"/>
    </source>
</evidence>
<evidence type="ECO:0000256" key="3">
    <source>
        <dbReference type="ARBA" id="ARBA00022502"/>
    </source>
</evidence>
<dbReference type="EMBL" id="ABDF02000003">
    <property type="protein sequence ID" value="EHK25551.1"/>
    <property type="molecule type" value="Genomic_DNA"/>
</dbReference>
<comment type="subcellular location">
    <subcellularLocation>
        <location evidence="1">Endoplasmic reticulum membrane</location>
        <topology evidence="1">Multi-pass membrane protein</topology>
    </subcellularLocation>
</comment>
<keyword evidence="6 8" id="KW-1133">Transmembrane helix</keyword>
<gene>
    <name evidence="9" type="ORF">TRIVIDRAFT_33055</name>
</gene>
<keyword evidence="3" id="KW-0337">GPI-anchor biosynthesis</keyword>
<evidence type="ECO:0000256" key="4">
    <source>
        <dbReference type="ARBA" id="ARBA00022692"/>
    </source>
</evidence>
<dbReference type="VEuPathDB" id="FungiDB:TRIVIDRAFT_33055"/>
<protein>
    <recommendedName>
        <fullName evidence="11">Glycosylphosphatidylinositol anchor biosynthesis protein 11</fullName>
    </recommendedName>
</protein>
<dbReference type="OrthoDB" id="17366at2759"/>
<evidence type="ECO:0000256" key="5">
    <source>
        <dbReference type="ARBA" id="ARBA00022824"/>
    </source>
</evidence>
<evidence type="ECO:0000313" key="10">
    <source>
        <dbReference type="Proteomes" id="UP000007115"/>
    </source>
</evidence>
<evidence type="ECO:0000256" key="7">
    <source>
        <dbReference type="ARBA" id="ARBA00023136"/>
    </source>
</evidence>
<feature type="transmembrane region" description="Helical" evidence="8">
    <location>
        <begin position="65"/>
        <end position="86"/>
    </location>
</feature>
<dbReference type="InterPro" id="IPR009580">
    <property type="entry name" value="GPI_biosynthesis_protein_Pig-F"/>
</dbReference>
<feature type="transmembrane region" description="Helical" evidence="8">
    <location>
        <begin position="143"/>
        <end position="164"/>
    </location>
</feature>
<evidence type="ECO:0000256" key="1">
    <source>
        <dbReference type="ARBA" id="ARBA00004477"/>
    </source>
</evidence>
<keyword evidence="7 8" id="KW-0472">Membrane</keyword>
<evidence type="ECO:0008006" key="11">
    <source>
        <dbReference type="Google" id="ProtNLM"/>
    </source>
</evidence>
<dbReference type="RefSeq" id="XP_013959756.1">
    <property type="nucleotide sequence ID" value="XM_014104281.1"/>
</dbReference>
<dbReference type="OMA" id="WQRWPVT"/>
<comment type="pathway">
    <text evidence="2">Glycolipid biosynthesis; glycosylphosphatidylinositol-anchor biosynthesis.</text>
</comment>
<dbReference type="UniPathway" id="UPA00196"/>
<keyword evidence="4 8" id="KW-0812">Transmembrane</keyword>
<dbReference type="HOGENOM" id="CLU_069429_0_0_1"/>
<dbReference type="AlphaFoldDB" id="G9MJ88"/>
<dbReference type="GeneID" id="25793166"/>
<proteinExistence type="predicted"/>
<evidence type="ECO:0000256" key="8">
    <source>
        <dbReference type="SAM" id="Phobius"/>
    </source>
</evidence>
<feature type="transmembrane region" description="Helical" evidence="8">
    <location>
        <begin position="185"/>
        <end position="204"/>
    </location>
</feature>
<feature type="transmembrane region" description="Helical" evidence="8">
    <location>
        <begin position="107"/>
        <end position="137"/>
    </location>
</feature>
<organism evidence="9 10">
    <name type="scientific">Hypocrea virens (strain Gv29-8 / FGSC 10586)</name>
    <name type="common">Gliocladium virens</name>
    <name type="synonym">Trichoderma virens</name>
    <dbReference type="NCBI Taxonomy" id="413071"/>
    <lineage>
        <taxon>Eukaryota</taxon>
        <taxon>Fungi</taxon>
        <taxon>Dikarya</taxon>
        <taxon>Ascomycota</taxon>
        <taxon>Pezizomycotina</taxon>
        <taxon>Sordariomycetes</taxon>
        <taxon>Hypocreomycetidae</taxon>
        <taxon>Hypocreales</taxon>
        <taxon>Hypocreaceae</taxon>
        <taxon>Trichoderma</taxon>
    </lineage>
</organism>
<keyword evidence="10" id="KW-1185">Reference proteome</keyword>
<feature type="transmembrane region" description="Helical" evidence="8">
    <location>
        <begin position="216"/>
        <end position="238"/>
    </location>
</feature>
<dbReference type="Pfam" id="PF06699">
    <property type="entry name" value="PIG-F"/>
    <property type="match status" value="1"/>
</dbReference>
<evidence type="ECO:0000313" key="9">
    <source>
        <dbReference type="EMBL" id="EHK25551.1"/>
    </source>
</evidence>
<name>G9MJ88_HYPVG</name>
<dbReference type="STRING" id="413071.G9MJ88"/>
<dbReference type="GO" id="GO:0005789">
    <property type="term" value="C:endoplasmic reticulum membrane"/>
    <property type="evidence" value="ECO:0007669"/>
    <property type="project" value="UniProtKB-SubCell"/>
</dbReference>
<sequence length="253" mass="26038">MSSALAKAPSAQATDAKPKTTVAAVPTFDNALSKGVSFGRVAVLLGLLAAQFNDLVAEPVLTLQSALPVVAVVQVAYAMLCLPAAGSQQAKAAKKSRPGEKKKAEPAGTSSVTAFLALVLATISTPVIHALFILFGAPFLDHVTHTFLCAAHFSLLGIFPVIYARGVDSQSLIAVAGLSAPLDETLGGLLGAVLGAWLGAVPIPLDWDRDWQRWPVTVVCGMYAGSCLGSWLSGVVFYGKRLGGPAASAAKDE</sequence>
<dbReference type="GO" id="GO:0006506">
    <property type="term" value="P:GPI anchor biosynthetic process"/>
    <property type="evidence" value="ECO:0007669"/>
    <property type="project" value="UniProtKB-UniPathway"/>
</dbReference>
<evidence type="ECO:0000256" key="6">
    <source>
        <dbReference type="ARBA" id="ARBA00022989"/>
    </source>
</evidence>
<reference evidence="9 10" key="1">
    <citation type="journal article" date="2011" name="Genome Biol.">
        <title>Comparative genome sequence analysis underscores mycoparasitism as the ancestral life style of Trichoderma.</title>
        <authorList>
            <person name="Kubicek C.P."/>
            <person name="Herrera-Estrella A."/>
            <person name="Seidl-Seiboth V."/>
            <person name="Martinez D.A."/>
            <person name="Druzhinina I.S."/>
            <person name="Thon M."/>
            <person name="Zeilinger S."/>
            <person name="Casas-Flores S."/>
            <person name="Horwitz B.A."/>
            <person name="Mukherjee P.K."/>
            <person name="Mukherjee M."/>
            <person name="Kredics L."/>
            <person name="Alcaraz L.D."/>
            <person name="Aerts A."/>
            <person name="Antal Z."/>
            <person name="Atanasova L."/>
            <person name="Cervantes-Badillo M.G."/>
            <person name="Challacombe J."/>
            <person name="Chertkov O."/>
            <person name="McCluskey K."/>
            <person name="Coulpier F."/>
            <person name="Deshpande N."/>
            <person name="von Doehren H."/>
            <person name="Ebbole D.J."/>
            <person name="Esquivel-Naranjo E.U."/>
            <person name="Fekete E."/>
            <person name="Flipphi M."/>
            <person name="Glaser F."/>
            <person name="Gomez-Rodriguez E.Y."/>
            <person name="Gruber S."/>
            <person name="Han C."/>
            <person name="Henrissat B."/>
            <person name="Hermosa R."/>
            <person name="Hernandez-Onate M."/>
            <person name="Karaffa L."/>
            <person name="Kosti I."/>
            <person name="Le Crom S."/>
            <person name="Lindquist E."/>
            <person name="Lucas S."/>
            <person name="Luebeck M."/>
            <person name="Luebeck P.S."/>
            <person name="Margeot A."/>
            <person name="Metz B."/>
            <person name="Misra M."/>
            <person name="Nevalainen H."/>
            <person name="Omann M."/>
            <person name="Packer N."/>
            <person name="Perrone G."/>
            <person name="Uresti-Rivera E.E."/>
            <person name="Salamov A."/>
            <person name="Schmoll M."/>
            <person name="Seiboth B."/>
            <person name="Shapiro H."/>
            <person name="Sukno S."/>
            <person name="Tamayo-Ramos J.A."/>
            <person name="Tisch D."/>
            <person name="Wiest A."/>
            <person name="Wilkinson H.H."/>
            <person name="Zhang M."/>
            <person name="Coutinho P.M."/>
            <person name="Kenerley C.M."/>
            <person name="Monte E."/>
            <person name="Baker S.E."/>
            <person name="Grigoriev I.V."/>
        </authorList>
    </citation>
    <scope>NUCLEOTIDE SEQUENCE [LARGE SCALE GENOMIC DNA]</scope>
    <source>
        <strain evidence="10">Gv29-8 / FGSC 10586</strain>
    </source>
</reference>
<dbReference type="InParanoid" id="G9MJ88"/>
<comment type="caution">
    <text evidence="9">The sequence shown here is derived from an EMBL/GenBank/DDBJ whole genome shotgun (WGS) entry which is preliminary data.</text>
</comment>
<accession>G9MJ88</accession>
<keyword evidence="5" id="KW-0256">Endoplasmic reticulum</keyword>